<protein>
    <recommendedName>
        <fullName evidence="2">glutamine--fructose-6-phosphate transaminase (isomerizing)</fullName>
        <ecNumber evidence="2">2.6.1.16</ecNumber>
    </recommendedName>
</protein>
<evidence type="ECO:0000256" key="5">
    <source>
        <dbReference type="ARBA" id="ARBA00022962"/>
    </source>
</evidence>
<keyword evidence="3" id="KW-0032">Aminotransferase</keyword>
<feature type="domain" description="Glutamine amidotransferase type-2" evidence="6">
    <location>
        <begin position="1"/>
        <end position="158"/>
    </location>
</feature>
<dbReference type="InterPro" id="IPR029055">
    <property type="entry name" value="Ntn_hydrolases_N"/>
</dbReference>
<accession>A0ABN7NZA6</accession>
<feature type="non-terminal residue" evidence="7">
    <location>
        <position position="1"/>
    </location>
</feature>
<evidence type="ECO:0000256" key="2">
    <source>
        <dbReference type="ARBA" id="ARBA00012916"/>
    </source>
</evidence>
<evidence type="ECO:0000259" key="6">
    <source>
        <dbReference type="PROSITE" id="PS51278"/>
    </source>
</evidence>
<comment type="catalytic activity">
    <reaction evidence="1">
        <text>D-fructose 6-phosphate + L-glutamine = D-glucosamine 6-phosphate + L-glutamate</text>
        <dbReference type="Rhea" id="RHEA:13237"/>
        <dbReference type="ChEBI" id="CHEBI:29985"/>
        <dbReference type="ChEBI" id="CHEBI:58359"/>
        <dbReference type="ChEBI" id="CHEBI:58725"/>
        <dbReference type="ChEBI" id="CHEBI:61527"/>
        <dbReference type="EC" id="2.6.1.16"/>
    </reaction>
</comment>
<dbReference type="EMBL" id="CAJPIN010011569">
    <property type="protein sequence ID" value="CAG2060171.1"/>
    <property type="molecule type" value="Genomic_DNA"/>
</dbReference>
<dbReference type="SUPFAM" id="SSF56235">
    <property type="entry name" value="N-terminal nucleophile aminohydrolases (Ntn hydrolases)"/>
    <property type="match status" value="1"/>
</dbReference>
<dbReference type="Pfam" id="PF13522">
    <property type="entry name" value="GATase_6"/>
    <property type="match status" value="1"/>
</dbReference>
<proteinExistence type="predicted"/>
<reference evidence="7" key="1">
    <citation type="submission" date="2021-03" db="EMBL/GenBank/DDBJ databases">
        <authorList>
            <person name="Tran Van P."/>
        </authorList>
    </citation>
    <scope>NUCLEOTIDE SEQUENCE</scope>
</reference>
<dbReference type="EC" id="2.6.1.16" evidence="2"/>
<evidence type="ECO:0000256" key="1">
    <source>
        <dbReference type="ARBA" id="ARBA00001031"/>
    </source>
</evidence>
<keyword evidence="8" id="KW-1185">Reference proteome</keyword>
<evidence type="ECO:0000256" key="3">
    <source>
        <dbReference type="ARBA" id="ARBA00022576"/>
    </source>
</evidence>
<evidence type="ECO:0000256" key="4">
    <source>
        <dbReference type="ARBA" id="ARBA00022679"/>
    </source>
</evidence>
<evidence type="ECO:0000313" key="8">
    <source>
        <dbReference type="Proteomes" id="UP001153148"/>
    </source>
</evidence>
<evidence type="ECO:0000313" key="7">
    <source>
        <dbReference type="EMBL" id="CAG2060171.1"/>
    </source>
</evidence>
<dbReference type="InterPro" id="IPR017932">
    <property type="entry name" value="GATase_2_dom"/>
</dbReference>
<gene>
    <name evidence="7" type="ORF">TPAB3V08_LOCUS7129</name>
</gene>
<keyword evidence="5" id="KW-0315">Glutamine amidotransferase</keyword>
<dbReference type="PROSITE" id="PS51278">
    <property type="entry name" value="GATASE_TYPE_2"/>
    <property type="match status" value="1"/>
</dbReference>
<dbReference type="Proteomes" id="UP001153148">
    <property type="component" value="Unassembled WGS sequence"/>
</dbReference>
<sequence length="158" mass="17853">SEEEDLQFDQSTDCHVGIAHTRWATHGVPSEINSHPQRSDVDHSFVVVHNGIVTNYKDVKVFLQKKGYSFESDTDTEIIAKLIHHLYNKHPTYSFRELVEQVIQQLEGAFALAFKSKHFPGECVTTRRGSPLLVGIKAKTRLATDHVPILYSKGELPT</sequence>
<keyword evidence="4" id="KW-0808">Transferase</keyword>
<comment type="caution">
    <text evidence="7">The sequence shown here is derived from an EMBL/GenBank/DDBJ whole genome shotgun (WGS) entry which is preliminary data.</text>
</comment>
<organism evidence="7 8">
    <name type="scientific">Timema podura</name>
    <name type="common">Walking stick</name>
    <dbReference type="NCBI Taxonomy" id="61482"/>
    <lineage>
        <taxon>Eukaryota</taxon>
        <taxon>Metazoa</taxon>
        <taxon>Ecdysozoa</taxon>
        <taxon>Arthropoda</taxon>
        <taxon>Hexapoda</taxon>
        <taxon>Insecta</taxon>
        <taxon>Pterygota</taxon>
        <taxon>Neoptera</taxon>
        <taxon>Polyneoptera</taxon>
        <taxon>Phasmatodea</taxon>
        <taxon>Timematodea</taxon>
        <taxon>Timematoidea</taxon>
        <taxon>Timematidae</taxon>
        <taxon>Timema</taxon>
    </lineage>
</organism>
<dbReference type="Gene3D" id="3.60.20.10">
    <property type="entry name" value="Glutamine Phosphoribosylpyrophosphate, subunit 1, domain 1"/>
    <property type="match status" value="1"/>
</dbReference>
<dbReference type="PANTHER" id="PTHR10937:SF0">
    <property type="entry name" value="GLUTAMINE--FRUCTOSE-6-PHOSPHATE TRANSAMINASE (ISOMERIZING)"/>
    <property type="match status" value="1"/>
</dbReference>
<dbReference type="PANTHER" id="PTHR10937">
    <property type="entry name" value="GLUCOSAMINE--FRUCTOSE-6-PHOSPHATE AMINOTRANSFERASE, ISOMERIZING"/>
    <property type="match status" value="1"/>
</dbReference>
<name>A0ABN7NZA6_TIMPD</name>